<accession>A0A0J7MPD0</accession>
<evidence type="ECO:0000313" key="2">
    <source>
        <dbReference type="EMBL" id="KMQ82460.1"/>
    </source>
</evidence>
<gene>
    <name evidence="2" type="ORF">RF55_22891</name>
</gene>
<dbReference type="InterPro" id="IPR040676">
    <property type="entry name" value="DUF5641"/>
</dbReference>
<dbReference type="OrthoDB" id="6432478at2759"/>
<comment type="caution">
    <text evidence="2">The sequence shown here is derived from an EMBL/GenBank/DDBJ whole genome shotgun (WGS) entry which is preliminary data.</text>
</comment>
<dbReference type="STRING" id="67767.A0A0J7MPD0"/>
<keyword evidence="3" id="KW-1185">Reference proteome</keyword>
<evidence type="ECO:0000259" key="1">
    <source>
        <dbReference type="Pfam" id="PF18701"/>
    </source>
</evidence>
<dbReference type="PANTHER" id="PTHR47331">
    <property type="entry name" value="PHD-TYPE DOMAIN-CONTAINING PROTEIN"/>
    <property type="match status" value="1"/>
</dbReference>
<proteinExistence type="predicted"/>
<name>A0A0J7MPD0_LASNI</name>
<dbReference type="AlphaFoldDB" id="A0A0J7MPD0"/>
<dbReference type="EMBL" id="LBMM01025238">
    <property type="protein sequence ID" value="KMQ82460.1"/>
    <property type="molecule type" value="Genomic_DNA"/>
</dbReference>
<dbReference type="Pfam" id="PF18701">
    <property type="entry name" value="DUF5641"/>
    <property type="match status" value="1"/>
</dbReference>
<protein>
    <submittedName>
        <fullName evidence="2">Bel12-ag transposon polyprotein</fullName>
    </submittedName>
</protein>
<reference evidence="2 3" key="1">
    <citation type="submission" date="2015-04" db="EMBL/GenBank/DDBJ databases">
        <title>Lasius niger genome sequencing.</title>
        <authorList>
            <person name="Konorov E.A."/>
            <person name="Nikitin M.A."/>
            <person name="Kirill M.V."/>
            <person name="Chang P."/>
        </authorList>
    </citation>
    <scope>NUCLEOTIDE SEQUENCE [LARGE SCALE GENOMIC DNA]</scope>
    <source>
        <tissue evidence="2">Whole</tissue>
    </source>
</reference>
<evidence type="ECO:0000313" key="3">
    <source>
        <dbReference type="Proteomes" id="UP000036403"/>
    </source>
</evidence>
<sequence length="177" mass="19801">MKSHLLKTCKTKVLNFEELITLLTQIEACLNSRPLTPLSSDPKDLEVLTPGHFLVGPAPLTLQELNGSPVPTLLENWRAVQSLRDQFWTRWSKEYLVGLQQRSKWKKFKPNVQVGDLVLVSDDTQKSTWPLARVTKTFPGDDGVIRVVELKMQNGTFKRSIHKLCPLPSPPSGGGGC</sequence>
<dbReference type="Proteomes" id="UP000036403">
    <property type="component" value="Unassembled WGS sequence"/>
</dbReference>
<dbReference type="PaxDb" id="67767-A0A0J7MPD0"/>
<feature type="domain" description="DUF5641" evidence="1">
    <location>
        <begin position="76"/>
        <end position="167"/>
    </location>
</feature>
<organism evidence="2 3">
    <name type="scientific">Lasius niger</name>
    <name type="common">Black garden ant</name>
    <dbReference type="NCBI Taxonomy" id="67767"/>
    <lineage>
        <taxon>Eukaryota</taxon>
        <taxon>Metazoa</taxon>
        <taxon>Ecdysozoa</taxon>
        <taxon>Arthropoda</taxon>
        <taxon>Hexapoda</taxon>
        <taxon>Insecta</taxon>
        <taxon>Pterygota</taxon>
        <taxon>Neoptera</taxon>
        <taxon>Endopterygota</taxon>
        <taxon>Hymenoptera</taxon>
        <taxon>Apocrita</taxon>
        <taxon>Aculeata</taxon>
        <taxon>Formicoidea</taxon>
        <taxon>Formicidae</taxon>
        <taxon>Formicinae</taxon>
        <taxon>Lasius</taxon>
        <taxon>Lasius</taxon>
    </lineage>
</organism>